<dbReference type="eggNOG" id="COG1353">
    <property type="taxonomic scope" value="Bacteria"/>
</dbReference>
<dbReference type="KEGG" id="tra:Trad_1664"/>
<accession>D7CYE3</accession>
<dbReference type="STRING" id="649638.Trad_1664"/>
<gene>
    <name evidence="4" type="ordered locus">Trad_1664</name>
</gene>
<dbReference type="GO" id="GO:0051607">
    <property type="term" value="P:defense response to virus"/>
    <property type="evidence" value="ECO:0007669"/>
    <property type="project" value="UniProtKB-KW"/>
</dbReference>
<dbReference type="InterPro" id="IPR054767">
    <property type="entry name" value="Cas10-Cmr2_palm2"/>
</dbReference>
<evidence type="ECO:0000256" key="2">
    <source>
        <dbReference type="ARBA" id="ARBA00023118"/>
    </source>
</evidence>
<evidence type="ECO:0000313" key="5">
    <source>
        <dbReference type="Proteomes" id="UP000000379"/>
    </source>
</evidence>
<reference evidence="5" key="1">
    <citation type="submission" date="2010-05" db="EMBL/GenBank/DDBJ databases">
        <title>The complete genome of Truepera radiovictris DSM 17093.</title>
        <authorList>
            <consortium name="US DOE Joint Genome Institute (JGI-PGF)"/>
            <person name="Lucas S."/>
            <person name="Copeland A."/>
            <person name="Lapidus A."/>
            <person name="Glavina del Rio T."/>
            <person name="Dalin E."/>
            <person name="Tice H."/>
            <person name="Bruce D."/>
            <person name="Goodwin L."/>
            <person name="Pitluck S."/>
            <person name="Kyrpides N."/>
            <person name="Mavromatis K."/>
            <person name="Ovchinnikova G."/>
            <person name="Munk A.C."/>
            <person name="Detter J.C."/>
            <person name="Han C."/>
            <person name="Tapia R."/>
            <person name="Land M."/>
            <person name="Hauser L."/>
            <person name="Markowitz V."/>
            <person name="Cheng J.-F."/>
            <person name="Hugenholtz P."/>
            <person name="Woyke T."/>
            <person name="Wu D."/>
            <person name="Tindall B."/>
            <person name="Pomrenke H.G."/>
            <person name="Brambilla E."/>
            <person name="Klenk H.-P."/>
            <person name="Eisen J.A."/>
        </authorList>
    </citation>
    <scope>NUCLEOTIDE SEQUENCE [LARGE SCALE GENOMIC DNA]</scope>
    <source>
        <strain evidence="5">DSM 17093 / CIP 108686 / LMG 22925 / RQ-24</strain>
    </source>
</reference>
<dbReference type="Gene3D" id="3.30.70.2220">
    <property type="entry name" value="CRISPR-Cas system, Cmr2 subunit, D1 domain, cysteine cluster"/>
    <property type="match status" value="1"/>
</dbReference>
<dbReference type="Gene3D" id="3.30.70.270">
    <property type="match status" value="1"/>
</dbReference>
<dbReference type="Proteomes" id="UP000000379">
    <property type="component" value="Chromosome"/>
</dbReference>
<dbReference type="EMBL" id="CP002049">
    <property type="protein sequence ID" value="ADI14782.1"/>
    <property type="molecule type" value="Genomic_DNA"/>
</dbReference>
<organism evidence="4 5">
    <name type="scientific">Truepera radiovictrix (strain DSM 17093 / CIP 108686 / LMG 22925 / RQ-24)</name>
    <dbReference type="NCBI Taxonomy" id="649638"/>
    <lineage>
        <taxon>Bacteria</taxon>
        <taxon>Thermotogati</taxon>
        <taxon>Deinococcota</taxon>
        <taxon>Deinococci</taxon>
        <taxon>Trueperales</taxon>
        <taxon>Trueperaceae</taxon>
        <taxon>Truepera</taxon>
    </lineage>
</organism>
<dbReference type="Pfam" id="PF22335">
    <property type="entry name" value="Cas10-Cmr2_palm2"/>
    <property type="match status" value="1"/>
</dbReference>
<keyword evidence="2" id="KW-0051">Antiviral defense</keyword>
<dbReference type="PROSITE" id="PS50887">
    <property type="entry name" value="GGDEF"/>
    <property type="match status" value="1"/>
</dbReference>
<proteinExistence type="predicted"/>
<evidence type="ECO:0000313" key="4">
    <source>
        <dbReference type="EMBL" id="ADI14782.1"/>
    </source>
</evidence>
<dbReference type="Pfam" id="PF12469">
    <property type="entry name" value="Cmr2_N"/>
    <property type="match status" value="1"/>
</dbReference>
<dbReference type="InterPro" id="IPR043128">
    <property type="entry name" value="Rev_trsase/Diguanyl_cyclase"/>
</dbReference>
<sequence length="475" mass="52665">MTRHLISLSIGPVQDFIAAARRTADLYAGSQLLMEVVGAAAEEFAEEERIYPADTHSGGANKILAVVTGDPARRTENAEKRARERLQELWNKTIAPLGGHIDRERAEKQLASLLEIYAAWTPLLEGADGYARARQRVERLLAGRKALRDFPATQQNDEGVPKSPLDPAFAAVLRLERGQVPETLQERYGFKPTEVLDAVSLLKRLYGRGELKKVLNTHTLAHRAKHPDAPNSDEDDFVPDYAYFAILIADGDNMGKLLSARESEEAHHELSRRLDDFAERARDIVKEHSGMAVFAGGDDVLALLPVTTALACGQELSETFKHTVRGTLSTGIAIVHYREPLSISLNHARAAEKRAKAVDGKDAVCVALHTRGGAPLWVAQKWDKAEAIQTWQSATLPRGLPHELFELAREWPEDVGADILTAEAKRIAKRKSDQDAQAIPEAELNKWDFRRIDELQNFARQLILARFLSGKGDRA</sequence>
<dbReference type="GO" id="GO:0000166">
    <property type="term" value="F:nucleotide binding"/>
    <property type="evidence" value="ECO:0007669"/>
    <property type="project" value="UniProtKB-KW"/>
</dbReference>
<dbReference type="InterPro" id="IPR038242">
    <property type="entry name" value="Cmr2_N"/>
</dbReference>
<evidence type="ECO:0000256" key="1">
    <source>
        <dbReference type="ARBA" id="ARBA00022741"/>
    </source>
</evidence>
<dbReference type="OrthoDB" id="9758700at2"/>
<dbReference type="AlphaFoldDB" id="D7CYE3"/>
<dbReference type="InterPro" id="IPR000160">
    <property type="entry name" value="GGDEF_dom"/>
</dbReference>
<feature type="domain" description="GGDEF" evidence="3">
    <location>
        <begin position="242"/>
        <end position="369"/>
    </location>
</feature>
<name>D7CYE3_TRURR</name>
<protein>
    <submittedName>
        <fullName evidence="4">CRISPR-associated protein, Crm2 family</fullName>
    </submittedName>
</protein>
<reference evidence="4 5" key="2">
    <citation type="journal article" date="2011" name="Stand. Genomic Sci.">
        <title>Complete genome sequence of Truepera radiovictrix type strain (RQ-24).</title>
        <authorList>
            <person name="Ivanova N."/>
            <person name="Rohde C."/>
            <person name="Munk C."/>
            <person name="Nolan M."/>
            <person name="Lucas S."/>
            <person name="Del Rio T.G."/>
            <person name="Tice H."/>
            <person name="Deshpande S."/>
            <person name="Cheng J.F."/>
            <person name="Tapia R."/>
            <person name="Han C."/>
            <person name="Goodwin L."/>
            <person name="Pitluck S."/>
            <person name="Liolios K."/>
            <person name="Mavromatis K."/>
            <person name="Mikhailova N."/>
            <person name="Pati A."/>
            <person name="Chen A."/>
            <person name="Palaniappan K."/>
            <person name="Land M."/>
            <person name="Hauser L."/>
            <person name="Chang Y.J."/>
            <person name="Jeffries C.D."/>
            <person name="Brambilla E."/>
            <person name="Rohde M."/>
            <person name="Goker M."/>
            <person name="Tindall B.J."/>
            <person name="Woyke T."/>
            <person name="Bristow J."/>
            <person name="Eisen J.A."/>
            <person name="Markowitz V."/>
            <person name="Hugenholtz P."/>
            <person name="Kyrpides N.C."/>
            <person name="Klenk H.P."/>
            <person name="Lapidus A."/>
        </authorList>
    </citation>
    <scope>NUCLEOTIDE SEQUENCE [LARGE SCALE GENOMIC DNA]</scope>
    <source>
        <strain evidence="5">DSM 17093 / CIP 108686 / LMG 22925 / RQ-24</strain>
    </source>
</reference>
<dbReference type="InterPro" id="IPR024615">
    <property type="entry name" value="CRISPR-assoc_Cmr2_N"/>
</dbReference>
<dbReference type="RefSeq" id="WP_013178150.1">
    <property type="nucleotide sequence ID" value="NC_014221.1"/>
</dbReference>
<dbReference type="NCBIfam" id="TIGR02577">
    <property type="entry name" value="cas_TM1794_Cmr2"/>
    <property type="match status" value="1"/>
</dbReference>
<keyword evidence="5" id="KW-1185">Reference proteome</keyword>
<dbReference type="HOGENOM" id="CLU_012640_1_0_0"/>
<evidence type="ECO:0000259" key="3">
    <source>
        <dbReference type="PROSITE" id="PS50887"/>
    </source>
</evidence>
<dbReference type="InterPro" id="IPR013407">
    <property type="entry name" value="CRISPR-assoc_prot_Cmr2"/>
</dbReference>
<keyword evidence="1" id="KW-0547">Nucleotide-binding</keyword>